<name>B2HPF8_MYCMM</name>
<dbReference type="STRING" id="216594.MMAR_3898"/>
<dbReference type="eggNOG" id="ENOG50324JF">
    <property type="taxonomic scope" value="Bacteria"/>
</dbReference>
<dbReference type="EMBL" id="CP000854">
    <property type="protein sequence ID" value="ACC42310.1"/>
    <property type="molecule type" value="Genomic_DNA"/>
</dbReference>
<dbReference type="KEGG" id="mmi:MMAR_3898"/>
<feature type="region of interest" description="Disordered" evidence="1">
    <location>
        <begin position="1"/>
        <end position="76"/>
    </location>
</feature>
<proteinExistence type="predicted"/>
<feature type="compositionally biased region" description="Low complexity" evidence="1">
    <location>
        <begin position="200"/>
        <end position="210"/>
    </location>
</feature>
<dbReference type="AlphaFoldDB" id="B2HPF8"/>
<evidence type="ECO:0000313" key="3">
    <source>
        <dbReference type="Proteomes" id="UP000001190"/>
    </source>
</evidence>
<dbReference type="HOGENOM" id="CLU_1174377_0_0_11"/>
<evidence type="ECO:0008006" key="4">
    <source>
        <dbReference type="Google" id="ProtNLM"/>
    </source>
</evidence>
<feature type="region of interest" description="Disordered" evidence="1">
    <location>
        <begin position="183"/>
        <end position="236"/>
    </location>
</feature>
<protein>
    <recommendedName>
        <fullName evidence="4">Scaffolding protein</fullName>
    </recommendedName>
</protein>
<evidence type="ECO:0000313" key="2">
    <source>
        <dbReference type="EMBL" id="ACC42310.1"/>
    </source>
</evidence>
<reference evidence="2 3" key="1">
    <citation type="journal article" date="2008" name="Genome Res.">
        <title>Insights from the complete genome sequence of Mycobacterium marinum on the evolution of Mycobacterium tuberculosis.</title>
        <authorList>
            <person name="Stinear T.P."/>
            <person name="Seemann T."/>
            <person name="Harrison P.F."/>
            <person name="Jenkin G.A."/>
            <person name="Davies J.K."/>
            <person name="Johnson P.D."/>
            <person name="Abdellah Z."/>
            <person name="Arrowsmith C."/>
            <person name="Chillingworth T."/>
            <person name="Churcher C."/>
            <person name="Clarke K."/>
            <person name="Cronin A."/>
            <person name="Davis P."/>
            <person name="Goodhead I."/>
            <person name="Holroyd N."/>
            <person name="Jagels K."/>
            <person name="Lord A."/>
            <person name="Moule S."/>
            <person name="Mungall K."/>
            <person name="Norbertczak H."/>
            <person name="Quail M.A."/>
            <person name="Rabbinowitsch E."/>
            <person name="Walker D."/>
            <person name="White B."/>
            <person name="Whitehead S."/>
            <person name="Small P.L."/>
            <person name="Brosch R."/>
            <person name="Ramakrishnan L."/>
            <person name="Fischbach M.A."/>
            <person name="Parkhill J."/>
            <person name="Cole S.T."/>
        </authorList>
    </citation>
    <scope>NUCLEOTIDE SEQUENCE [LARGE SCALE GENOMIC DNA]</scope>
    <source>
        <strain evidence="3">ATCC BAA-535 / M</strain>
    </source>
</reference>
<gene>
    <name evidence="2" type="ordered locus">MMAR_3898</name>
</gene>
<feature type="compositionally biased region" description="Gly residues" evidence="1">
    <location>
        <begin position="187"/>
        <end position="199"/>
    </location>
</feature>
<feature type="compositionally biased region" description="Basic and acidic residues" evidence="1">
    <location>
        <begin position="223"/>
        <end position="236"/>
    </location>
</feature>
<dbReference type="Proteomes" id="UP000001190">
    <property type="component" value="Chromosome"/>
</dbReference>
<feature type="compositionally biased region" description="Gly residues" evidence="1">
    <location>
        <begin position="38"/>
        <end position="51"/>
    </location>
</feature>
<sequence length="236" mass="24798">MGVALSTPLSQPGTSQQALSDAANAATGGQPQGNGQQQHGGGQGQQSGGTDMGFPAETPVKDMSVEQQLAYYKHQNRQADNKLSAFKGVTPQQVQQMQQQLDEQANAKLSADQKAVKDAEKAARAAADAEWRPKYQASELKSLASQVLKGEQLKSFMAVTDPAKFAGEDGEIDEEKVMGHLTAIFGADGGQGQQPGNGGQQQHQQPSWGQHSGGTGGQIRPGEAGRAEAAKRFKTT</sequence>
<accession>B2HPF8</accession>
<keyword evidence="3" id="KW-1185">Reference proteome</keyword>
<organism evidence="2 3">
    <name type="scientific">Mycobacterium marinum (strain ATCC BAA-535 / M)</name>
    <dbReference type="NCBI Taxonomy" id="216594"/>
    <lineage>
        <taxon>Bacteria</taxon>
        <taxon>Bacillati</taxon>
        <taxon>Actinomycetota</taxon>
        <taxon>Actinomycetes</taxon>
        <taxon>Mycobacteriales</taxon>
        <taxon>Mycobacteriaceae</taxon>
        <taxon>Mycobacterium</taxon>
        <taxon>Mycobacterium ulcerans group</taxon>
    </lineage>
</organism>
<evidence type="ECO:0000256" key="1">
    <source>
        <dbReference type="SAM" id="MobiDB-lite"/>
    </source>
</evidence>
<feature type="compositionally biased region" description="Polar residues" evidence="1">
    <location>
        <begin position="7"/>
        <end position="19"/>
    </location>
</feature>